<dbReference type="Proteomes" id="UP000250043">
    <property type="component" value="Unassembled WGS sequence"/>
</dbReference>
<evidence type="ECO:0000256" key="1">
    <source>
        <dbReference type="SAM" id="Phobius"/>
    </source>
</evidence>
<feature type="transmembrane region" description="Helical" evidence="1">
    <location>
        <begin position="48"/>
        <end position="72"/>
    </location>
</feature>
<evidence type="ECO:0000313" key="4">
    <source>
        <dbReference type="Proteomes" id="UP000250043"/>
    </source>
</evidence>
<feature type="transmembrane region" description="Helical" evidence="1">
    <location>
        <begin position="12"/>
        <end position="36"/>
    </location>
</feature>
<proteinExistence type="predicted"/>
<dbReference type="PANTHER" id="PTHR40465">
    <property type="entry name" value="CHROMOSOME 1, WHOLE GENOME SHOTGUN SEQUENCE"/>
    <property type="match status" value="1"/>
</dbReference>
<dbReference type="OrthoDB" id="3214861at2759"/>
<keyword evidence="1" id="KW-0812">Transmembrane</keyword>
<dbReference type="EMBL" id="KV722603">
    <property type="protein sequence ID" value="OCH85174.1"/>
    <property type="molecule type" value="Genomic_DNA"/>
</dbReference>
<reference evidence="3 4" key="1">
    <citation type="submission" date="2016-07" db="EMBL/GenBank/DDBJ databases">
        <title>Draft genome of the white-rot fungus Obba rivulosa 3A-2.</title>
        <authorList>
            <consortium name="DOE Joint Genome Institute"/>
            <person name="Miettinen O."/>
            <person name="Riley R."/>
            <person name="Acob R."/>
            <person name="Barry K."/>
            <person name="Cullen D."/>
            <person name="De Vries R."/>
            <person name="Hainaut M."/>
            <person name="Hatakka A."/>
            <person name="Henrissat B."/>
            <person name="Hilden K."/>
            <person name="Kuo R."/>
            <person name="Labutti K."/>
            <person name="Lipzen A."/>
            <person name="Makela M.R."/>
            <person name="Sandor L."/>
            <person name="Spatafora J.W."/>
            <person name="Grigoriev I.V."/>
            <person name="Hibbett D.S."/>
        </authorList>
    </citation>
    <scope>NUCLEOTIDE SEQUENCE [LARGE SCALE GENOMIC DNA]</scope>
    <source>
        <strain evidence="3 4">3A-2</strain>
    </source>
</reference>
<dbReference type="InterPro" id="IPR045339">
    <property type="entry name" value="DUF6534"/>
</dbReference>
<dbReference type="AlphaFoldDB" id="A0A8E2AKS6"/>
<feature type="transmembrane region" description="Helical" evidence="1">
    <location>
        <begin position="194"/>
        <end position="223"/>
    </location>
</feature>
<evidence type="ECO:0000313" key="3">
    <source>
        <dbReference type="EMBL" id="OCH85174.1"/>
    </source>
</evidence>
<feature type="transmembrane region" description="Helical" evidence="1">
    <location>
        <begin position="119"/>
        <end position="142"/>
    </location>
</feature>
<feature type="domain" description="DUF6534" evidence="2">
    <location>
        <begin position="167"/>
        <end position="234"/>
    </location>
</feature>
<sequence length="246" mass="27211">MSVNVNVNGTLGVLLIGYAIMLFFYGLTAAQMAVYFRTNKADLMYIKIAVLALWIIDNVHAVFTSAGVYTYLIRLHGNEHGVDMHLWMIAVMIYASGISNMLSRSLFAHRIWRLNNGRFVLPLIVMVLSLVALVTGMIYAVIVTRSMLSIELLAVNRCAYVGNAAEILADIIIAFTSFRLLSRLRSGLSRPHSVLQASMVLSIGTGLLTSLCVIMSLAMFIALPRTFAGLAWYSVISKDAARHNRY</sequence>
<feature type="transmembrane region" description="Helical" evidence="1">
    <location>
        <begin position="84"/>
        <end position="107"/>
    </location>
</feature>
<keyword evidence="1" id="KW-0472">Membrane</keyword>
<keyword evidence="4" id="KW-1185">Reference proteome</keyword>
<dbReference type="Pfam" id="PF20152">
    <property type="entry name" value="DUF6534"/>
    <property type="match status" value="1"/>
</dbReference>
<protein>
    <recommendedName>
        <fullName evidence="2">DUF6534 domain-containing protein</fullName>
    </recommendedName>
</protein>
<organism evidence="3 4">
    <name type="scientific">Obba rivulosa</name>
    <dbReference type="NCBI Taxonomy" id="1052685"/>
    <lineage>
        <taxon>Eukaryota</taxon>
        <taxon>Fungi</taxon>
        <taxon>Dikarya</taxon>
        <taxon>Basidiomycota</taxon>
        <taxon>Agaricomycotina</taxon>
        <taxon>Agaricomycetes</taxon>
        <taxon>Polyporales</taxon>
        <taxon>Gelatoporiaceae</taxon>
        <taxon>Obba</taxon>
    </lineage>
</organism>
<keyword evidence="1" id="KW-1133">Transmembrane helix</keyword>
<dbReference type="PANTHER" id="PTHR40465:SF1">
    <property type="entry name" value="DUF6534 DOMAIN-CONTAINING PROTEIN"/>
    <property type="match status" value="1"/>
</dbReference>
<accession>A0A8E2AKS6</accession>
<feature type="transmembrane region" description="Helical" evidence="1">
    <location>
        <begin position="162"/>
        <end position="182"/>
    </location>
</feature>
<gene>
    <name evidence="3" type="ORF">OBBRIDRAFT_798437</name>
</gene>
<name>A0A8E2AKS6_9APHY</name>
<evidence type="ECO:0000259" key="2">
    <source>
        <dbReference type="Pfam" id="PF20152"/>
    </source>
</evidence>